<evidence type="ECO:0000256" key="4">
    <source>
        <dbReference type="ARBA" id="ARBA00023163"/>
    </source>
</evidence>
<comment type="similarity">
    <text evidence="1">Belongs to the LysR transcriptional regulatory family.</text>
</comment>
<reference evidence="6 7" key="3">
    <citation type="submission" date="2023-06" db="EMBL/GenBank/DDBJ databases">
        <authorList>
            <person name="Zeman M."/>
            <person name="Kubasova T."/>
            <person name="Jahodarova E."/>
            <person name="Nykrynova M."/>
            <person name="Rychlik I."/>
        </authorList>
    </citation>
    <scope>NUCLEOTIDE SEQUENCE [LARGE SCALE GENOMIC DNA]</scope>
    <source>
        <strain evidence="6 7">153_Feed</strain>
    </source>
</reference>
<dbReference type="Gene3D" id="3.40.190.290">
    <property type="match status" value="1"/>
</dbReference>
<dbReference type="InterPro" id="IPR036388">
    <property type="entry name" value="WH-like_DNA-bd_sf"/>
</dbReference>
<dbReference type="Gene3D" id="1.10.10.10">
    <property type="entry name" value="Winged helix-like DNA-binding domain superfamily/Winged helix DNA-binding domain"/>
    <property type="match status" value="1"/>
</dbReference>
<evidence type="ECO:0000313" key="6">
    <source>
        <dbReference type="EMBL" id="MDM8271243.1"/>
    </source>
</evidence>
<evidence type="ECO:0000259" key="5">
    <source>
        <dbReference type="PROSITE" id="PS50931"/>
    </source>
</evidence>
<gene>
    <name evidence="6" type="ORF">QUW25_06120</name>
</gene>
<dbReference type="SUPFAM" id="SSF46785">
    <property type="entry name" value="Winged helix' DNA-binding domain"/>
    <property type="match status" value="1"/>
</dbReference>
<dbReference type="PANTHER" id="PTHR30346">
    <property type="entry name" value="TRANSCRIPTIONAL DUAL REGULATOR HCAR-RELATED"/>
    <property type="match status" value="1"/>
</dbReference>
<dbReference type="Proteomes" id="UP001529256">
    <property type="component" value="Unassembled WGS sequence"/>
</dbReference>
<feature type="domain" description="HTH lysR-type" evidence="5">
    <location>
        <begin position="1"/>
        <end position="58"/>
    </location>
</feature>
<dbReference type="Pfam" id="PF00126">
    <property type="entry name" value="HTH_1"/>
    <property type="match status" value="1"/>
</dbReference>
<evidence type="ECO:0000256" key="3">
    <source>
        <dbReference type="ARBA" id="ARBA00023125"/>
    </source>
</evidence>
<protein>
    <submittedName>
        <fullName evidence="6">LysR family transcriptional regulator</fullName>
    </submittedName>
</protein>
<keyword evidence="2" id="KW-0805">Transcription regulation</keyword>
<accession>A0ABT7V3R3</accession>
<dbReference type="EMBL" id="JAUDEA010000008">
    <property type="protein sequence ID" value="MDM8271243.1"/>
    <property type="molecule type" value="Genomic_DNA"/>
</dbReference>
<reference evidence="6 7" key="1">
    <citation type="submission" date="2023-06" db="EMBL/GenBank/DDBJ databases">
        <title>Identification and characterization of horizontal gene transfer across gut microbiota members of farm animals based on homology search.</title>
        <authorList>
            <person name="Schwarzerova J."/>
            <person name="Nykrynova M."/>
            <person name="Jureckova K."/>
            <person name="Cejkova D."/>
            <person name="Rychlik I."/>
        </authorList>
    </citation>
    <scope>NUCLEOTIDE SEQUENCE [LARGE SCALE GENOMIC DNA]</scope>
    <source>
        <strain evidence="6 7">153_Feed</strain>
    </source>
</reference>
<reference evidence="7" key="2">
    <citation type="submission" date="2023-06" db="EMBL/GenBank/DDBJ databases">
        <title>Identification and characterization of horizontal gene transfer across gut microbiota members of farm animals based on homology search.</title>
        <authorList>
            <person name="Zeman M."/>
            <person name="Kubasova T."/>
            <person name="Jahodarova E."/>
            <person name="Nykrynova M."/>
            <person name="Rychlik I."/>
        </authorList>
    </citation>
    <scope>NUCLEOTIDE SEQUENCE [LARGE SCALE GENOMIC DNA]</scope>
    <source>
        <strain evidence="7">153_Feed</strain>
    </source>
</reference>
<dbReference type="PROSITE" id="PS50931">
    <property type="entry name" value="HTH_LYSR"/>
    <property type="match status" value="1"/>
</dbReference>
<evidence type="ECO:0000313" key="7">
    <source>
        <dbReference type="Proteomes" id="UP001529256"/>
    </source>
</evidence>
<dbReference type="PANTHER" id="PTHR30346:SF28">
    <property type="entry name" value="HTH-TYPE TRANSCRIPTIONAL REGULATOR CYNR"/>
    <property type="match status" value="1"/>
</dbReference>
<organism evidence="6 7">
    <name type="scientific">Thermophilibacter provencensis</name>
    <dbReference type="NCBI Taxonomy" id="1852386"/>
    <lineage>
        <taxon>Bacteria</taxon>
        <taxon>Bacillati</taxon>
        <taxon>Actinomycetota</taxon>
        <taxon>Coriobacteriia</taxon>
        <taxon>Coriobacteriales</taxon>
        <taxon>Atopobiaceae</taxon>
        <taxon>Thermophilibacter</taxon>
    </lineage>
</organism>
<keyword evidence="3" id="KW-0238">DNA-binding</keyword>
<comment type="caution">
    <text evidence="6">The sequence shown here is derived from an EMBL/GenBank/DDBJ whole genome shotgun (WGS) entry which is preliminary data.</text>
</comment>
<dbReference type="InterPro" id="IPR036390">
    <property type="entry name" value="WH_DNA-bd_sf"/>
</dbReference>
<dbReference type="Pfam" id="PF03466">
    <property type="entry name" value="LysR_substrate"/>
    <property type="match status" value="1"/>
</dbReference>
<keyword evidence="4" id="KW-0804">Transcription</keyword>
<proteinExistence type="inferred from homology"/>
<evidence type="ECO:0000256" key="2">
    <source>
        <dbReference type="ARBA" id="ARBA00023015"/>
    </source>
</evidence>
<dbReference type="InterPro" id="IPR005119">
    <property type="entry name" value="LysR_subst-bd"/>
</dbReference>
<evidence type="ECO:0000256" key="1">
    <source>
        <dbReference type="ARBA" id="ARBA00009437"/>
    </source>
</evidence>
<dbReference type="RefSeq" id="WP_289511331.1">
    <property type="nucleotide sequence ID" value="NZ_JAUDEA010000008.1"/>
</dbReference>
<keyword evidence="7" id="KW-1185">Reference proteome</keyword>
<sequence>MNIKQLKYVCAIVDSGSFSSAAACEGVSVQAVSKAMAELEGKLGTPLFERMSVGVRPTPFGRAFAARARRVLDEWDSLERFARNSTLGAADVPFRMGFCCPSYSGVEKFCMLISTVTGRVLGRKVEVTLEACSEALDDLRSGKLDGIITVGPVSGDDVVCGALGTIGSCVLFAKGHPLEAKECVTLDDLADYPVLDPTNFEHFHDAVLSAYLAHGLLSEPHEVTTHDTSIEFFTKKNGYTFIVGGNVTGAAEGLVMRPLVPGDALAIPICLTTPKGASSVDFVEFRHALSRLTLFA</sequence>
<dbReference type="InterPro" id="IPR000847">
    <property type="entry name" value="LysR_HTH_N"/>
</dbReference>
<name>A0ABT7V3R3_9ACTN</name>
<dbReference type="SUPFAM" id="SSF53850">
    <property type="entry name" value="Periplasmic binding protein-like II"/>
    <property type="match status" value="1"/>
</dbReference>
<dbReference type="CDD" id="cd05466">
    <property type="entry name" value="PBP2_LTTR_substrate"/>
    <property type="match status" value="1"/>
</dbReference>